<feature type="transmembrane region" description="Helical" evidence="1">
    <location>
        <begin position="303"/>
        <end position="323"/>
    </location>
</feature>
<dbReference type="STRING" id="595536.GCA_000178815_00490"/>
<evidence type="ECO:0000313" key="2">
    <source>
        <dbReference type="EMBL" id="ATQ70181.1"/>
    </source>
</evidence>
<evidence type="ECO:0008006" key="4">
    <source>
        <dbReference type="Google" id="ProtNLM"/>
    </source>
</evidence>
<keyword evidence="1" id="KW-0812">Transmembrane</keyword>
<evidence type="ECO:0000313" key="3">
    <source>
        <dbReference type="Proteomes" id="UP000230709"/>
    </source>
</evidence>
<dbReference type="EMBL" id="CP023737">
    <property type="protein sequence ID" value="ATQ70181.1"/>
    <property type="molecule type" value="Genomic_DNA"/>
</dbReference>
<dbReference type="AlphaFoldDB" id="A0A2D2D569"/>
<keyword evidence="1" id="KW-1133">Transmembrane helix</keyword>
<feature type="transmembrane region" description="Helical" evidence="1">
    <location>
        <begin position="232"/>
        <end position="248"/>
    </location>
</feature>
<feature type="transmembrane region" description="Helical" evidence="1">
    <location>
        <begin position="49"/>
        <end position="72"/>
    </location>
</feature>
<accession>A0A2D2D569</accession>
<proteinExistence type="predicted"/>
<keyword evidence="1" id="KW-0472">Membrane</keyword>
<dbReference type="KEGG" id="mtw:CQW49_02275"/>
<protein>
    <recommendedName>
        <fullName evidence="4">DUF2157 domain-containing protein</fullName>
    </recommendedName>
</protein>
<feature type="transmembrane region" description="Helical" evidence="1">
    <location>
        <begin position="106"/>
        <end position="127"/>
    </location>
</feature>
<organism evidence="2 3">
    <name type="scientific">Methylosinus trichosporium (strain ATCC 35070 / NCIMB 11131 / UNIQEM 75 / OB3b)</name>
    <dbReference type="NCBI Taxonomy" id="595536"/>
    <lineage>
        <taxon>Bacteria</taxon>
        <taxon>Pseudomonadati</taxon>
        <taxon>Pseudomonadota</taxon>
        <taxon>Alphaproteobacteria</taxon>
        <taxon>Hyphomicrobiales</taxon>
        <taxon>Methylocystaceae</taxon>
        <taxon>Methylosinus</taxon>
    </lineage>
</organism>
<dbReference type="RefSeq" id="WP_003609780.1">
    <property type="nucleotide sequence ID" value="NZ_ADVE02000001.1"/>
</dbReference>
<feature type="transmembrane region" description="Helical" evidence="1">
    <location>
        <begin position="157"/>
        <end position="182"/>
    </location>
</feature>
<feature type="transmembrane region" description="Helical" evidence="1">
    <location>
        <begin position="78"/>
        <end position="97"/>
    </location>
</feature>
<sequence>MPRTTFATDDLRAALEAGVIDTPTHQNLETFLAERASGRDAPRFDIVNVLWYMGALIVISAMSLFSTTAFGLWGAPSLIVTSLAYGVLFTAAGAYLWRRRGLRTPAGLLVTCAVSMAPLLIFALQLAGGHDPTDAPNYHDFYVWVRSSWLPMELGTIAAALIALIFFPFPFLTMIIALALWFMSMDLTPWLARSEAFGFEQRANVSLVFGLVVIAAAWLVDLKRWRGGDFAFWLHLAGLLAFWGGLTAQHSGDEAGKAVYCAVNLGLVMLALALVRRAYAIFGAFGVSLYLGHLASEVFRDSILFPFALSAIGVAIIAAGLLFHRYGARLAGVVGGVLPDQLRNLRPAHARDAL</sequence>
<gene>
    <name evidence="2" type="ORF">CQW49_02275</name>
</gene>
<keyword evidence="3" id="KW-1185">Reference proteome</keyword>
<dbReference type="Proteomes" id="UP000230709">
    <property type="component" value="Chromosome"/>
</dbReference>
<evidence type="ECO:0000256" key="1">
    <source>
        <dbReference type="SAM" id="Phobius"/>
    </source>
</evidence>
<name>A0A2D2D569_METT3</name>
<reference evidence="3" key="1">
    <citation type="submission" date="2017-10" db="EMBL/GenBank/DDBJ databases">
        <title>Completed PacBio SMRT sequence of Methylosinus trichosporium OB3b reveals presence of a third large plasmid.</title>
        <authorList>
            <person name="Charles T.C."/>
            <person name="Lynch M.D.J."/>
            <person name="Heil J.R."/>
            <person name="Cheng J."/>
        </authorList>
    </citation>
    <scope>NUCLEOTIDE SEQUENCE [LARGE SCALE GENOMIC DNA]</scope>
    <source>
        <strain evidence="3">OB3b</strain>
    </source>
</reference>
<feature type="transmembrane region" description="Helical" evidence="1">
    <location>
        <begin position="260"/>
        <end position="291"/>
    </location>
</feature>
<feature type="transmembrane region" description="Helical" evidence="1">
    <location>
        <begin position="203"/>
        <end position="220"/>
    </location>
</feature>